<evidence type="ECO:0008006" key="3">
    <source>
        <dbReference type="Google" id="ProtNLM"/>
    </source>
</evidence>
<dbReference type="Ensembl" id="ENSEEET00000065654.1">
    <property type="protein sequence ID" value="ENSEEEP00000054208.1"/>
    <property type="gene ID" value="ENSEEEG00000026153.1"/>
</dbReference>
<dbReference type="AlphaFoldDB" id="A0AAY5EBE3"/>
<keyword evidence="2" id="KW-1185">Reference proteome</keyword>
<sequence length="49" mass="5784">LFSYICFQVKPCVEEKTRESFTIFEPLTFRSQVVKGMNYDIVVCVYILV</sequence>
<evidence type="ECO:0000313" key="1">
    <source>
        <dbReference type="Ensembl" id="ENSEEEP00000054208.1"/>
    </source>
</evidence>
<name>A0AAY5EBE3_ELEEL</name>
<dbReference type="InterPro" id="IPR046350">
    <property type="entry name" value="Cystatin_sf"/>
</dbReference>
<organism evidence="1 2">
    <name type="scientific">Electrophorus electricus</name>
    <name type="common">Electric eel</name>
    <name type="synonym">Gymnotus electricus</name>
    <dbReference type="NCBI Taxonomy" id="8005"/>
    <lineage>
        <taxon>Eukaryota</taxon>
        <taxon>Metazoa</taxon>
        <taxon>Chordata</taxon>
        <taxon>Craniata</taxon>
        <taxon>Vertebrata</taxon>
        <taxon>Euteleostomi</taxon>
        <taxon>Actinopterygii</taxon>
        <taxon>Neopterygii</taxon>
        <taxon>Teleostei</taxon>
        <taxon>Ostariophysi</taxon>
        <taxon>Gymnotiformes</taxon>
        <taxon>Gymnotoidei</taxon>
        <taxon>Gymnotidae</taxon>
        <taxon>Electrophorus</taxon>
    </lineage>
</organism>
<reference evidence="1" key="2">
    <citation type="submission" date="2025-08" db="UniProtKB">
        <authorList>
            <consortium name="Ensembl"/>
        </authorList>
    </citation>
    <scope>IDENTIFICATION</scope>
</reference>
<protein>
    <recommendedName>
        <fullName evidence="3">Cystatin domain-containing protein</fullName>
    </recommendedName>
</protein>
<dbReference type="Gene3D" id="3.10.450.10">
    <property type="match status" value="1"/>
</dbReference>
<dbReference type="SUPFAM" id="SSF54403">
    <property type="entry name" value="Cystatin/monellin"/>
    <property type="match status" value="1"/>
</dbReference>
<accession>A0AAY5EBE3</accession>
<reference evidence="1 2" key="1">
    <citation type="submission" date="2020-05" db="EMBL/GenBank/DDBJ databases">
        <title>Electrophorus electricus (electric eel) genome, fEleEle1, primary haplotype.</title>
        <authorList>
            <person name="Myers G."/>
            <person name="Meyer A."/>
            <person name="Fedrigo O."/>
            <person name="Formenti G."/>
            <person name="Rhie A."/>
            <person name="Tracey A."/>
            <person name="Sims Y."/>
            <person name="Jarvis E.D."/>
        </authorList>
    </citation>
    <scope>NUCLEOTIDE SEQUENCE [LARGE SCALE GENOMIC DNA]</scope>
</reference>
<proteinExistence type="predicted"/>
<dbReference type="GeneTree" id="ENSGT01120000277689"/>
<evidence type="ECO:0000313" key="2">
    <source>
        <dbReference type="Proteomes" id="UP000314983"/>
    </source>
</evidence>
<dbReference type="Proteomes" id="UP000314983">
    <property type="component" value="Chromosome 4"/>
</dbReference>
<reference evidence="1" key="3">
    <citation type="submission" date="2025-09" db="UniProtKB">
        <authorList>
            <consortium name="Ensembl"/>
        </authorList>
    </citation>
    <scope>IDENTIFICATION</scope>
</reference>